<evidence type="ECO:0000313" key="3">
    <source>
        <dbReference type="EMBL" id="GAG15976.1"/>
    </source>
</evidence>
<dbReference type="AlphaFoldDB" id="X0WTE9"/>
<gene>
    <name evidence="3" type="ORF">S01H1_59844</name>
</gene>
<organism evidence="3">
    <name type="scientific">marine sediment metagenome</name>
    <dbReference type="NCBI Taxonomy" id="412755"/>
    <lineage>
        <taxon>unclassified sequences</taxon>
        <taxon>metagenomes</taxon>
        <taxon>ecological metagenomes</taxon>
    </lineage>
</organism>
<dbReference type="GO" id="GO:0002058">
    <property type="term" value="F:uracil binding"/>
    <property type="evidence" value="ECO:0007669"/>
    <property type="project" value="TreeGrafter"/>
</dbReference>
<dbReference type="GO" id="GO:0006210">
    <property type="term" value="P:thymine catabolic process"/>
    <property type="evidence" value="ECO:0007669"/>
    <property type="project" value="TreeGrafter"/>
</dbReference>
<feature type="non-terminal residue" evidence="3">
    <location>
        <position position="1"/>
    </location>
</feature>
<dbReference type="GO" id="GO:0050661">
    <property type="term" value="F:NADP binding"/>
    <property type="evidence" value="ECO:0007669"/>
    <property type="project" value="TreeGrafter"/>
</dbReference>
<dbReference type="GO" id="GO:0017113">
    <property type="term" value="F:dihydropyrimidine dehydrogenase (NADP+) activity"/>
    <property type="evidence" value="ECO:0007669"/>
    <property type="project" value="TreeGrafter"/>
</dbReference>
<feature type="domain" description="Dihydroorotate dehydrogenase catalytic" evidence="2">
    <location>
        <begin position="10"/>
        <end position="218"/>
    </location>
</feature>
<dbReference type="InterPro" id="IPR013785">
    <property type="entry name" value="Aldolase_TIM"/>
</dbReference>
<dbReference type="SUPFAM" id="SSF51395">
    <property type="entry name" value="FMN-linked oxidoreductases"/>
    <property type="match status" value="1"/>
</dbReference>
<dbReference type="PANTHER" id="PTHR43073">
    <property type="entry name" value="DIHYDROPYRIMIDINE DEHYDROGENASE [NADP(+)]"/>
    <property type="match status" value="1"/>
</dbReference>
<dbReference type="Gene3D" id="3.20.20.70">
    <property type="entry name" value="Aldolase class I"/>
    <property type="match status" value="1"/>
</dbReference>
<dbReference type="GO" id="GO:0005737">
    <property type="term" value="C:cytoplasm"/>
    <property type="evidence" value="ECO:0007669"/>
    <property type="project" value="InterPro"/>
</dbReference>
<protein>
    <recommendedName>
        <fullName evidence="2">Dihydroorotate dehydrogenase catalytic domain-containing protein</fullName>
    </recommendedName>
</protein>
<dbReference type="PANTHER" id="PTHR43073:SF2">
    <property type="entry name" value="DIHYDROPYRIMIDINE DEHYDROGENASE [NADP(+)]"/>
    <property type="match status" value="1"/>
</dbReference>
<keyword evidence="1" id="KW-0560">Oxidoreductase</keyword>
<sequence>FVVLANITYSGDAGIEGWVNMAKEFEDAGSDIIELNMCCPNMSFNVEVSGTTQRPEHRTGASLGEDADATAFITGKVRQAVSIPIQVKITPEGGRIAHVAKAAYDAGADAVSSVANRLGIPPIDLDEPTRAVYHLQEQPSMSCMSGPWIKPLALRDVYEIRKLVGPDRVITGTGGMVTSRDVIEMIMCGADLVAFCTGILLEGYELLPPLLAELEEYMIQHGHRTVRDMRDLVVNAVTPATELTIPEGVARKIEA</sequence>
<feature type="non-terminal residue" evidence="3">
    <location>
        <position position="255"/>
    </location>
</feature>
<evidence type="ECO:0000259" key="2">
    <source>
        <dbReference type="Pfam" id="PF01180"/>
    </source>
</evidence>
<comment type="caution">
    <text evidence="3">The sequence shown here is derived from an EMBL/GenBank/DDBJ whole genome shotgun (WGS) entry which is preliminary data.</text>
</comment>
<evidence type="ECO:0000256" key="1">
    <source>
        <dbReference type="ARBA" id="ARBA00023002"/>
    </source>
</evidence>
<reference evidence="3" key="1">
    <citation type="journal article" date="2014" name="Front. Microbiol.">
        <title>High frequency of phylogenetically diverse reductive dehalogenase-homologous genes in deep subseafloor sedimentary metagenomes.</title>
        <authorList>
            <person name="Kawai M."/>
            <person name="Futagami T."/>
            <person name="Toyoda A."/>
            <person name="Takaki Y."/>
            <person name="Nishi S."/>
            <person name="Hori S."/>
            <person name="Arai W."/>
            <person name="Tsubouchi T."/>
            <person name="Morono Y."/>
            <person name="Uchiyama I."/>
            <person name="Ito T."/>
            <person name="Fujiyama A."/>
            <person name="Inagaki F."/>
            <person name="Takami H."/>
        </authorList>
    </citation>
    <scope>NUCLEOTIDE SEQUENCE</scope>
    <source>
        <strain evidence="3">Expedition CK06-06</strain>
    </source>
</reference>
<dbReference type="Pfam" id="PF01180">
    <property type="entry name" value="DHO_dh"/>
    <property type="match status" value="1"/>
</dbReference>
<dbReference type="EMBL" id="BARS01039164">
    <property type="protein sequence ID" value="GAG15976.1"/>
    <property type="molecule type" value="Genomic_DNA"/>
</dbReference>
<dbReference type="InterPro" id="IPR005720">
    <property type="entry name" value="Dihydroorotate_DH_cat"/>
</dbReference>
<name>X0WTE9_9ZZZZ</name>
<accession>X0WTE9</accession>
<proteinExistence type="predicted"/>
<dbReference type="GO" id="GO:0006212">
    <property type="term" value="P:uracil catabolic process"/>
    <property type="evidence" value="ECO:0007669"/>
    <property type="project" value="TreeGrafter"/>
</dbReference>